<reference evidence="1" key="1">
    <citation type="journal article" date="2020" name="mSystems">
        <title>Genome- and Community-Level Interaction Insights into Carbon Utilization and Element Cycling Functions of Hydrothermarchaeota in Hydrothermal Sediment.</title>
        <authorList>
            <person name="Zhou Z."/>
            <person name="Liu Y."/>
            <person name="Xu W."/>
            <person name="Pan J."/>
            <person name="Luo Z.H."/>
            <person name="Li M."/>
        </authorList>
    </citation>
    <scope>NUCLEOTIDE SEQUENCE [LARGE SCALE GENOMIC DNA]</scope>
    <source>
        <strain evidence="1">SpSt-82</strain>
    </source>
</reference>
<organism evidence="1">
    <name type="scientific">Candidatus Caldatribacterium saccharofermentans</name>
    <dbReference type="NCBI Taxonomy" id="1454753"/>
    <lineage>
        <taxon>Bacteria</taxon>
        <taxon>Pseudomonadati</taxon>
        <taxon>Atribacterota</taxon>
        <taxon>Atribacteria</taxon>
        <taxon>Atribacterales</taxon>
        <taxon>Candidatus Caldatribacteriaceae</taxon>
        <taxon>Candidatus Caldatribacterium</taxon>
    </lineage>
</organism>
<protein>
    <submittedName>
        <fullName evidence="1">PglZ domain-containing protein</fullName>
    </submittedName>
</protein>
<accession>A0A7V4WKI7</accession>
<proteinExistence type="predicted"/>
<dbReference type="AlphaFoldDB" id="A0A7V4WKI7"/>
<comment type="caution">
    <text evidence="1">The sequence shown here is derived from an EMBL/GenBank/DDBJ whole genome shotgun (WGS) entry which is preliminary data.</text>
</comment>
<gene>
    <name evidence="1" type="ORF">ENW11_01600</name>
</gene>
<dbReference type="Pfam" id="PF08665">
    <property type="entry name" value="PglZ"/>
    <property type="match status" value="1"/>
</dbReference>
<dbReference type="EMBL" id="DTIY01000010">
    <property type="protein sequence ID" value="HGY38492.1"/>
    <property type="molecule type" value="Genomic_DNA"/>
</dbReference>
<name>A0A7V4WKI7_9BACT</name>
<evidence type="ECO:0000313" key="1">
    <source>
        <dbReference type="EMBL" id="HGY38492.1"/>
    </source>
</evidence>
<sequence>MLRDWLRAELEQAFERQGDNAIVVWYDVGGTLGGILPGALPEGISLLRFEGSYLALRFALEEQSPELEGVWLIYVPEEPPAESWLRDYELLGERLELDLLSLLQRRCGLAVTPLLVDLLRNHPENSRRLAEEWERLVGSCMVTEGEILRALLTLAFGLSSWDLHEAALVFLCSQGLEKRLKAWGLWQVWRRMVQEWLGWEDTEVPPGERALQERICATVLLADLVHDDPSLLRHFPFLPADPHKRQSLRDLARRWRDSVGRRAVYCEAAREVENRYNLKGIVVLSKALLAAETFRSLDELWAQELRKAVCPDGSNFGEKAEQLQKIAEARKTLFWSQCDVSLKGFWEALELAAKIWLGCEKALQEAERLRQVDAFVKFYTDEGGWWQLDLWVLQLAVEQVSLEAEDRERFVQPAWVAYRRFLDLVNRAFMDAVRREGWQPTQTAFWQNVHHGRERIAIFFVDALRFDLARFLQECMANTVSFGAYPLKAVLPSITELGMAALLLEGEGPGVSWEDGRLVVRIGGRRVTERNERKDFLESSIGVSGKVVALDELERVDLSNIRLLGVFSRELDEFGTFVSDLHPQGIFEMVQRIAQGIRIVASKGFRKVFVVADHGFLFAPETCEPSLVRVSSEALRVKRRFVIGGQQEGCWVVRASEVGLQGDLIFAFPEGFSILALPGERETFLHGGLSLQESVIPMLFGQVRVAGPKVAVSMRIQEPVSSRLLRVTVEAQAGDLFAEPRKVKVRVGKHESVPVEASSQKPRQEISFAWLDGFEPPPERIVVQLLDAETGQVLEAKEVPVQLLL</sequence>